<dbReference type="Proteomes" id="UP000193144">
    <property type="component" value="Unassembled WGS sequence"/>
</dbReference>
<organism evidence="2 3">
    <name type="scientific">Clohesyomyces aquaticus</name>
    <dbReference type="NCBI Taxonomy" id="1231657"/>
    <lineage>
        <taxon>Eukaryota</taxon>
        <taxon>Fungi</taxon>
        <taxon>Dikarya</taxon>
        <taxon>Ascomycota</taxon>
        <taxon>Pezizomycotina</taxon>
        <taxon>Dothideomycetes</taxon>
        <taxon>Pleosporomycetidae</taxon>
        <taxon>Pleosporales</taxon>
        <taxon>Lindgomycetaceae</taxon>
        <taxon>Clohesyomyces</taxon>
    </lineage>
</organism>
<proteinExistence type="predicted"/>
<feature type="non-terminal residue" evidence="2">
    <location>
        <position position="1"/>
    </location>
</feature>
<feature type="non-terminal residue" evidence="2">
    <location>
        <position position="170"/>
    </location>
</feature>
<dbReference type="AlphaFoldDB" id="A0A1Y1ZBM9"/>
<dbReference type="EMBL" id="MCFA01000111">
    <property type="protein sequence ID" value="ORY07175.1"/>
    <property type="molecule type" value="Genomic_DNA"/>
</dbReference>
<feature type="compositionally biased region" description="Low complexity" evidence="1">
    <location>
        <begin position="71"/>
        <end position="90"/>
    </location>
</feature>
<keyword evidence="3" id="KW-1185">Reference proteome</keyword>
<evidence type="ECO:0000256" key="1">
    <source>
        <dbReference type="SAM" id="MobiDB-lite"/>
    </source>
</evidence>
<feature type="region of interest" description="Disordered" evidence="1">
    <location>
        <begin position="64"/>
        <end position="90"/>
    </location>
</feature>
<evidence type="ECO:0000313" key="3">
    <source>
        <dbReference type="Proteomes" id="UP000193144"/>
    </source>
</evidence>
<sequence>ASLQRATLRLVHAPTLCPSPQPTLLAALSLAGAGQPSRCPLPLAPFCARRRFFLKTARIRRRTLSREFTRTRSTPSSPSPLSTPSAPSTARPLQLRVAAGSASSIALLTLGKSWRSLAGRPKPSQEACVPWFPELFLQALRWCTGPVRRKKTQQKVAHSPSVQTLLIIRL</sequence>
<gene>
    <name evidence="2" type="ORF">BCR34DRAFT_542915</name>
</gene>
<accession>A0A1Y1ZBM9</accession>
<evidence type="ECO:0000313" key="2">
    <source>
        <dbReference type="EMBL" id="ORY07175.1"/>
    </source>
</evidence>
<reference evidence="2 3" key="1">
    <citation type="submission" date="2016-07" db="EMBL/GenBank/DDBJ databases">
        <title>Pervasive Adenine N6-methylation of Active Genes in Fungi.</title>
        <authorList>
            <consortium name="DOE Joint Genome Institute"/>
            <person name="Mondo S.J."/>
            <person name="Dannebaum R.O."/>
            <person name="Kuo R.C."/>
            <person name="Labutti K."/>
            <person name="Haridas S."/>
            <person name="Kuo A."/>
            <person name="Salamov A."/>
            <person name="Ahrendt S.R."/>
            <person name="Lipzen A."/>
            <person name="Sullivan W."/>
            <person name="Andreopoulos W.B."/>
            <person name="Clum A."/>
            <person name="Lindquist E."/>
            <person name="Daum C."/>
            <person name="Ramamoorthy G.K."/>
            <person name="Gryganskyi A."/>
            <person name="Culley D."/>
            <person name="Magnuson J.K."/>
            <person name="James T.Y."/>
            <person name="O'Malley M.A."/>
            <person name="Stajich J.E."/>
            <person name="Spatafora J.W."/>
            <person name="Visel A."/>
            <person name="Grigoriev I.V."/>
        </authorList>
    </citation>
    <scope>NUCLEOTIDE SEQUENCE [LARGE SCALE GENOMIC DNA]</scope>
    <source>
        <strain evidence="2 3">CBS 115471</strain>
    </source>
</reference>
<comment type="caution">
    <text evidence="2">The sequence shown here is derived from an EMBL/GenBank/DDBJ whole genome shotgun (WGS) entry which is preliminary data.</text>
</comment>
<name>A0A1Y1ZBM9_9PLEO</name>
<protein>
    <submittedName>
        <fullName evidence="2">Uncharacterized protein</fullName>
    </submittedName>
</protein>